<proteinExistence type="inferred from homology"/>
<dbReference type="OrthoDB" id="497541at2759"/>
<dbReference type="EC" id="2.4.1.-" evidence="10"/>
<comment type="similarity">
    <text evidence="3 10">Belongs to the glycosyltransferase 22 family.</text>
</comment>
<dbReference type="GO" id="GO:0000026">
    <property type="term" value="F:alpha-1,2-mannosyltransferase activity"/>
    <property type="evidence" value="ECO:0000318"/>
    <property type="project" value="GO_Central"/>
</dbReference>
<evidence type="ECO:0000256" key="7">
    <source>
        <dbReference type="ARBA" id="ARBA00022824"/>
    </source>
</evidence>
<dbReference type="AlphaFoldDB" id="A0A0K9PM13"/>
<keyword evidence="8 10" id="KW-1133">Transmembrane helix</keyword>
<gene>
    <name evidence="11" type="ORF">ZOSMA_200G00060</name>
</gene>
<dbReference type="Proteomes" id="UP000036987">
    <property type="component" value="Unassembled WGS sequence"/>
</dbReference>
<evidence type="ECO:0000256" key="8">
    <source>
        <dbReference type="ARBA" id="ARBA00022989"/>
    </source>
</evidence>
<dbReference type="GO" id="GO:0006487">
    <property type="term" value="P:protein N-linked glycosylation"/>
    <property type="evidence" value="ECO:0000318"/>
    <property type="project" value="GO_Central"/>
</dbReference>
<dbReference type="OMA" id="YSASQCV"/>
<dbReference type="PANTHER" id="PTHR22760:SF2">
    <property type="entry name" value="ALPHA-1,2-MANNOSYLTRANSFERASE ALG9"/>
    <property type="match status" value="1"/>
</dbReference>
<evidence type="ECO:0000256" key="1">
    <source>
        <dbReference type="ARBA" id="ARBA00004477"/>
    </source>
</evidence>
<dbReference type="PANTHER" id="PTHR22760">
    <property type="entry name" value="GLYCOSYLTRANSFERASE"/>
    <property type="match status" value="1"/>
</dbReference>
<evidence type="ECO:0000256" key="2">
    <source>
        <dbReference type="ARBA" id="ARBA00004922"/>
    </source>
</evidence>
<keyword evidence="6 10" id="KW-0812">Transmembrane</keyword>
<dbReference type="Pfam" id="PF03901">
    <property type="entry name" value="Glyco_transf_22"/>
    <property type="match status" value="1"/>
</dbReference>
<accession>A0A0K9PM13</accession>
<evidence type="ECO:0000313" key="11">
    <source>
        <dbReference type="EMBL" id="KMZ70004.1"/>
    </source>
</evidence>
<evidence type="ECO:0000256" key="9">
    <source>
        <dbReference type="ARBA" id="ARBA00023136"/>
    </source>
</evidence>
<feature type="transmembrane region" description="Helical" evidence="10">
    <location>
        <begin position="170"/>
        <end position="187"/>
    </location>
</feature>
<organism evidence="11 12">
    <name type="scientific">Zostera marina</name>
    <name type="common">Eelgrass</name>
    <dbReference type="NCBI Taxonomy" id="29655"/>
    <lineage>
        <taxon>Eukaryota</taxon>
        <taxon>Viridiplantae</taxon>
        <taxon>Streptophyta</taxon>
        <taxon>Embryophyta</taxon>
        <taxon>Tracheophyta</taxon>
        <taxon>Spermatophyta</taxon>
        <taxon>Magnoliopsida</taxon>
        <taxon>Liliopsida</taxon>
        <taxon>Zosteraceae</taxon>
        <taxon>Zostera</taxon>
    </lineage>
</organism>
<name>A0A0K9PM13_ZOSMR</name>
<feature type="transmembrane region" description="Helical" evidence="10">
    <location>
        <begin position="140"/>
        <end position="158"/>
    </location>
</feature>
<feature type="transmembrane region" description="Helical" evidence="10">
    <location>
        <begin position="117"/>
        <end position="134"/>
    </location>
</feature>
<protein>
    <recommendedName>
        <fullName evidence="10">Mannosyltransferase</fullName>
        <ecNumber evidence="10">2.4.1.-</ecNumber>
    </recommendedName>
</protein>
<evidence type="ECO:0000256" key="6">
    <source>
        <dbReference type="ARBA" id="ARBA00022692"/>
    </source>
</evidence>
<dbReference type="GO" id="GO:0005789">
    <property type="term" value="C:endoplasmic reticulum membrane"/>
    <property type="evidence" value="ECO:0000318"/>
    <property type="project" value="GO_Central"/>
</dbReference>
<evidence type="ECO:0000256" key="4">
    <source>
        <dbReference type="ARBA" id="ARBA00022676"/>
    </source>
</evidence>
<keyword evidence="9 10" id="KW-0472">Membrane</keyword>
<feature type="transmembrane region" description="Helical" evidence="10">
    <location>
        <begin position="54"/>
        <end position="78"/>
    </location>
</feature>
<dbReference type="EMBL" id="LFYR01000731">
    <property type="protein sequence ID" value="KMZ70004.1"/>
    <property type="molecule type" value="Genomic_DNA"/>
</dbReference>
<evidence type="ECO:0000313" key="12">
    <source>
        <dbReference type="Proteomes" id="UP000036987"/>
    </source>
</evidence>
<reference evidence="12" key="1">
    <citation type="journal article" date="2016" name="Nature">
        <title>The genome of the seagrass Zostera marina reveals angiosperm adaptation to the sea.</title>
        <authorList>
            <person name="Olsen J.L."/>
            <person name="Rouze P."/>
            <person name="Verhelst B."/>
            <person name="Lin Y.-C."/>
            <person name="Bayer T."/>
            <person name="Collen J."/>
            <person name="Dattolo E."/>
            <person name="De Paoli E."/>
            <person name="Dittami S."/>
            <person name="Maumus F."/>
            <person name="Michel G."/>
            <person name="Kersting A."/>
            <person name="Lauritano C."/>
            <person name="Lohaus R."/>
            <person name="Toepel M."/>
            <person name="Tonon T."/>
            <person name="Vanneste K."/>
            <person name="Amirebrahimi M."/>
            <person name="Brakel J."/>
            <person name="Bostroem C."/>
            <person name="Chovatia M."/>
            <person name="Grimwood J."/>
            <person name="Jenkins J.W."/>
            <person name="Jueterbock A."/>
            <person name="Mraz A."/>
            <person name="Stam W.T."/>
            <person name="Tice H."/>
            <person name="Bornberg-Bauer E."/>
            <person name="Green P.J."/>
            <person name="Pearson G.A."/>
            <person name="Procaccini G."/>
            <person name="Duarte C.M."/>
            <person name="Schmutz J."/>
            <person name="Reusch T.B.H."/>
            <person name="Van de Peer Y."/>
        </authorList>
    </citation>
    <scope>NUCLEOTIDE SEQUENCE [LARGE SCALE GENOMIC DNA]</scope>
    <source>
        <strain evidence="12">cv. Finnish</strain>
    </source>
</reference>
<comment type="subcellular location">
    <subcellularLocation>
        <location evidence="1 10">Endoplasmic reticulum membrane</location>
        <topology evidence="1 10">Multi-pass membrane protein</topology>
    </subcellularLocation>
</comment>
<feature type="transmembrane region" description="Helical" evidence="10">
    <location>
        <begin position="29"/>
        <end position="47"/>
    </location>
</feature>
<keyword evidence="5 11" id="KW-0808">Transferase</keyword>
<keyword evidence="4 10" id="KW-0328">Glycosyltransferase</keyword>
<evidence type="ECO:0000256" key="10">
    <source>
        <dbReference type="RuleBase" id="RU363075"/>
    </source>
</evidence>
<evidence type="ECO:0000256" key="3">
    <source>
        <dbReference type="ARBA" id="ARBA00007063"/>
    </source>
</evidence>
<keyword evidence="12" id="KW-1185">Reference proteome</keyword>
<comment type="caution">
    <text evidence="11">The sequence shown here is derived from an EMBL/GenBank/DDBJ whole genome shotgun (WGS) entry which is preliminary data.</text>
</comment>
<dbReference type="UniPathway" id="UPA00378"/>
<comment type="pathway">
    <text evidence="2">Protein modification; protein glycosylation.</text>
</comment>
<keyword evidence="7 10" id="KW-0256">Endoplasmic reticulum</keyword>
<dbReference type="InterPro" id="IPR005599">
    <property type="entry name" value="GPI_mannosylTrfase"/>
</dbReference>
<sequence length="252" mass="28443">MYNVTLSSALFLLEKHAWAVSVAAIEVIVGWPFSVLVVLPVAVYSLIKGYFVKVFLSGTATSLLIFVILSFVVDHYYYGKWTSSVLNLLYNVWGGDGSHLYGTEGILFYFRNGFNNFKICFVLALLFLAILPFIKKKCDLDLFVVISPMYIWLIFMSLQPHKEERFLYPIYPLICVAAAVVLESFPGRFRDKYATEDSAMIIVAKVLRSLVFGIILCASHSRTFSMLHGYSASQCVFSGLHTTKKRTLYSGL</sequence>
<dbReference type="STRING" id="29655.A0A0K9PM13"/>
<evidence type="ECO:0000256" key="5">
    <source>
        <dbReference type="ARBA" id="ARBA00022679"/>
    </source>
</evidence>